<feature type="coiled-coil region" evidence="1">
    <location>
        <begin position="23"/>
        <end position="50"/>
    </location>
</feature>
<feature type="compositionally biased region" description="Polar residues" evidence="2">
    <location>
        <begin position="120"/>
        <end position="130"/>
    </location>
</feature>
<sequence length="302" mass="34840">MCKSRALKALVQERLTAAADEIFALFERTIAEFEVELRRSKEENQKKQELVKAVLRTRVVLLRESALVQTTSPGAGLNPGLNQDLETLLTQIKKEPEEPRVKEEEEQRPIPEYPAVCVNTEESSLLQQRQTELKEETQGENFSTETRFHPETERESSDTDNDDDWEPEAAVDHNYPVQSETKGAAAQNSPQNKFVQVKTEESLLQQRQTEIKEETQEEDVSTEQREETHFHLKTESDLLRQTMMTTGDHSAVQKLLEITTTQFRAEQVNKTLNLRREPPRTMKMCQERLKELRRTGSSALFV</sequence>
<name>A0AAW0P6R2_9GOBI</name>
<feature type="region of interest" description="Disordered" evidence="2">
    <location>
        <begin position="92"/>
        <end position="168"/>
    </location>
</feature>
<evidence type="ECO:0000313" key="3">
    <source>
        <dbReference type="EMBL" id="KAK7918785.1"/>
    </source>
</evidence>
<dbReference type="EMBL" id="JBBPFD010000007">
    <property type="protein sequence ID" value="KAK7918785.1"/>
    <property type="molecule type" value="Genomic_DNA"/>
</dbReference>
<dbReference type="AlphaFoldDB" id="A0AAW0P6R2"/>
<feature type="compositionally biased region" description="Basic and acidic residues" evidence="2">
    <location>
        <begin position="92"/>
        <end position="109"/>
    </location>
</feature>
<gene>
    <name evidence="3" type="ORF">WMY93_010069</name>
</gene>
<feature type="region of interest" description="Disordered" evidence="2">
    <location>
        <begin position="205"/>
        <end position="229"/>
    </location>
</feature>
<accession>A0AAW0P6R2</accession>
<reference evidence="4" key="1">
    <citation type="submission" date="2024-04" db="EMBL/GenBank/DDBJ databases">
        <title>Salinicola lusitanus LLJ914,a marine bacterium isolated from the Okinawa Trough.</title>
        <authorList>
            <person name="Li J."/>
        </authorList>
    </citation>
    <scope>NUCLEOTIDE SEQUENCE [LARGE SCALE GENOMIC DNA]</scope>
</reference>
<feature type="compositionally biased region" description="Acidic residues" evidence="2">
    <location>
        <begin position="158"/>
        <end position="168"/>
    </location>
</feature>
<comment type="caution">
    <text evidence="3">The sequence shown here is derived from an EMBL/GenBank/DDBJ whole genome shotgun (WGS) entry which is preliminary data.</text>
</comment>
<keyword evidence="1" id="KW-0175">Coiled coil</keyword>
<feature type="compositionally biased region" description="Basic and acidic residues" evidence="2">
    <location>
        <begin position="146"/>
        <end position="157"/>
    </location>
</feature>
<organism evidence="3 4">
    <name type="scientific">Mugilogobius chulae</name>
    <name type="common">yellowstripe goby</name>
    <dbReference type="NCBI Taxonomy" id="88201"/>
    <lineage>
        <taxon>Eukaryota</taxon>
        <taxon>Metazoa</taxon>
        <taxon>Chordata</taxon>
        <taxon>Craniata</taxon>
        <taxon>Vertebrata</taxon>
        <taxon>Euteleostomi</taxon>
        <taxon>Actinopterygii</taxon>
        <taxon>Neopterygii</taxon>
        <taxon>Teleostei</taxon>
        <taxon>Neoteleostei</taxon>
        <taxon>Acanthomorphata</taxon>
        <taxon>Gobiaria</taxon>
        <taxon>Gobiiformes</taxon>
        <taxon>Gobioidei</taxon>
        <taxon>Gobiidae</taxon>
        <taxon>Gobionellinae</taxon>
        <taxon>Mugilogobius</taxon>
    </lineage>
</organism>
<evidence type="ECO:0000256" key="2">
    <source>
        <dbReference type="SAM" id="MobiDB-lite"/>
    </source>
</evidence>
<proteinExistence type="predicted"/>
<dbReference type="Proteomes" id="UP001460270">
    <property type="component" value="Unassembled WGS sequence"/>
</dbReference>
<evidence type="ECO:0000256" key="1">
    <source>
        <dbReference type="SAM" id="Coils"/>
    </source>
</evidence>
<protein>
    <submittedName>
        <fullName evidence="3">Uncharacterized protein</fullName>
    </submittedName>
</protein>
<evidence type="ECO:0000313" key="4">
    <source>
        <dbReference type="Proteomes" id="UP001460270"/>
    </source>
</evidence>
<keyword evidence="4" id="KW-1185">Reference proteome</keyword>